<dbReference type="EMBL" id="VWGG01000090">
    <property type="protein sequence ID" value="KAA4560582.1"/>
    <property type="molecule type" value="Genomic_DNA"/>
</dbReference>
<name>A0A642A9H9_BACOV</name>
<dbReference type="AlphaFoldDB" id="A0A642A9H9"/>
<accession>A0A642A9H9</accession>
<comment type="caution">
    <text evidence="1">The sequence shown here is derived from an EMBL/GenBank/DDBJ whole genome shotgun (WGS) entry which is preliminary data.</text>
</comment>
<reference evidence="1" key="1">
    <citation type="journal article" date="2019" name="Nat. Med.">
        <title>A library of human gut bacterial isolates paired with longitudinal multiomics data enables mechanistic microbiome research.</title>
        <authorList>
            <person name="Poyet M."/>
            <person name="Groussin M."/>
            <person name="Gibbons S.M."/>
            <person name="Avila-Pacheco J."/>
            <person name="Jiang X."/>
            <person name="Kearney S.M."/>
            <person name="Perrotta A.R."/>
            <person name="Berdy B."/>
            <person name="Zhao S."/>
            <person name="Lieberman T.D."/>
            <person name="Swanson P.K."/>
            <person name="Smith M."/>
            <person name="Roesemann S."/>
            <person name="Alexander J.E."/>
            <person name="Rich S.A."/>
            <person name="Livny J."/>
            <person name="Vlamakis H."/>
            <person name="Clish C."/>
            <person name="Bullock K."/>
            <person name="Deik A."/>
            <person name="Scott J."/>
            <person name="Pierce K.A."/>
            <person name="Xavier R.J."/>
            <person name="Alm E.J."/>
        </authorList>
    </citation>
    <scope>NUCLEOTIDE SEQUENCE</scope>
    <source>
        <strain evidence="1">BIOML-A32</strain>
    </source>
</reference>
<evidence type="ECO:0000313" key="1">
    <source>
        <dbReference type="EMBL" id="KAA4560582.1"/>
    </source>
</evidence>
<sequence>MCLIMCITPKPQTTYPKSVINFVKDNPKAYNQKNLELLSENIPVKQCDYLFNIYSNDSHIGFILCCLQVDDYYKSFYADKYKDYPIYEVEVGIFDEFQKAGFLSKFLNLITSNNLLKSPCILGIIVEQENPLKRKIFNILNSSKFECSYNDSDAPFEYYIVI</sequence>
<protein>
    <submittedName>
        <fullName evidence="1">Uncharacterized protein</fullName>
    </submittedName>
</protein>
<gene>
    <name evidence="1" type="ORF">F3B65_27095</name>
</gene>
<organism evidence="1">
    <name type="scientific">Bacteroides ovatus</name>
    <dbReference type="NCBI Taxonomy" id="28116"/>
    <lineage>
        <taxon>Bacteria</taxon>
        <taxon>Pseudomonadati</taxon>
        <taxon>Bacteroidota</taxon>
        <taxon>Bacteroidia</taxon>
        <taxon>Bacteroidales</taxon>
        <taxon>Bacteroidaceae</taxon>
        <taxon>Bacteroides</taxon>
    </lineage>
</organism>
<proteinExistence type="predicted"/>